<evidence type="ECO:0000313" key="3">
    <source>
        <dbReference type="Proteomes" id="UP000201509"/>
    </source>
</evidence>
<protein>
    <submittedName>
        <fullName evidence="2">4b protein</fullName>
    </submittedName>
</protein>
<reference evidence="2 3" key="1">
    <citation type="journal article" date="2015" name="Elife">
        <title>Unprecedented genomic diversity of RNA viruses in arthropods reveals the ancestry of negative-sense RNA viruses.</title>
        <authorList>
            <person name="Li C.X."/>
            <person name="Shi M."/>
            <person name="Tian J.H."/>
            <person name="Lin X.D."/>
            <person name="Kang Y.J."/>
            <person name="Chen L.J."/>
            <person name="Qin X.C."/>
            <person name="Xu J."/>
            <person name="Holmes E.C."/>
            <person name="Zhang Y.Z."/>
        </authorList>
    </citation>
    <scope>NUCLEOTIDE SEQUENCE [LARGE SCALE GENOMIC DNA]</scope>
    <source>
        <strain evidence="2 3">YCYC02</strain>
    </source>
</reference>
<name>A0A0B5KTM4_9RHAB</name>
<feature type="compositionally biased region" description="Polar residues" evidence="1">
    <location>
        <begin position="177"/>
        <end position="201"/>
    </location>
</feature>
<dbReference type="EMBL" id="KM817651">
    <property type="protein sequence ID" value="AJG39182.1"/>
    <property type="molecule type" value="Viral_cRNA"/>
</dbReference>
<dbReference type="KEGG" id="vg:29122498"/>
<gene>
    <name evidence="2" type="primary">4b</name>
</gene>
<sequence>MESQMVVSSGEFTMGETDGVISLSKKIGLFQKLLTKFGYTNIAVHQVIFKYKSRCPAGAEGLMTLKMVDRRLDDPDDMMIDGLSFDVKDWIVFSWSYPCWFHYKDFESKEKDLLEIEWGVSGSNMIDSVSLGHYKVKIAYKMRNDITRLVSNPNIAQKVHSQVHVSKFVKKQKTGRLSKSTGNLLNVSSPPDSGMKNTKNSSDYRKEELLTVSAERLFPIRGVKP</sequence>
<feature type="region of interest" description="Disordered" evidence="1">
    <location>
        <begin position="172"/>
        <end position="206"/>
    </location>
</feature>
<evidence type="ECO:0000313" key="2">
    <source>
        <dbReference type="EMBL" id="AJG39182.1"/>
    </source>
</evidence>
<dbReference type="GeneID" id="29122498"/>
<evidence type="ECO:0000256" key="1">
    <source>
        <dbReference type="SAM" id="MobiDB-lite"/>
    </source>
</evidence>
<dbReference type="Proteomes" id="UP000201509">
    <property type="component" value="Segment"/>
</dbReference>
<proteinExistence type="predicted"/>
<dbReference type="OrthoDB" id="35685at10239"/>
<dbReference type="RefSeq" id="YP_009300872.1">
    <property type="nucleotide sequence ID" value="NC_031227.1"/>
</dbReference>
<keyword evidence="3" id="KW-1185">Reference proteome</keyword>
<organism evidence="2 3">
    <name type="scientific">Wuhan Insect virus 5</name>
    <dbReference type="NCBI Taxonomy" id="1608110"/>
    <lineage>
        <taxon>Viruses</taxon>
        <taxon>Riboviria</taxon>
        <taxon>Orthornavirae</taxon>
        <taxon>Negarnaviricota</taxon>
        <taxon>Haploviricotina</taxon>
        <taxon>Monjiviricetes</taxon>
        <taxon>Mononegavirales</taxon>
        <taxon>Rhabdoviridae</taxon>
        <taxon>Betarhabdovirinae</taxon>
        <taxon>Alphacytorhabdovirus</taxon>
        <taxon>Alphacytorhabdovirus betawuhaninsectum</taxon>
        <taxon>Cytorhabdovirus betawuhaninsectum</taxon>
    </lineage>
</organism>
<accession>A0A0B5KTM4</accession>